<name>A0ACC0UJP8_9AGAM</name>
<evidence type="ECO:0000313" key="2">
    <source>
        <dbReference type="Proteomes" id="UP001207468"/>
    </source>
</evidence>
<protein>
    <submittedName>
        <fullName evidence="1">Uncharacterized protein</fullName>
    </submittedName>
</protein>
<comment type="caution">
    <text evidence="1">The sequence shown here is derived from an EMBL/GenBank/DDBJ whole genome shotgun (WGS) entry which is preliminary data.</text>
</comment>
<sequence length="641" mass="70836">MCALRIAHSDSATGAFVGSTVLGVDVGSPRSVYVTDPSIIEEKVSQQGDVLGRALSPGFHQAMNHHRRDTGLTGQTMYSDPSAKIWGLYLSQAEKFDKDHSDSWTANLDGVLVFTGLLFATIAAFLVVSYPQLQPNPNDITNQLLIQISQQLSALPNGTSLSPPATLPSQSSFKPTAWVVRVNALWFTSLSTSTACALWATLMQQWTRRYVQVADRPYNPPKRARIRAFFADGVEKFALAAAVEVLPALLHASVLIFYIGLVDFLFHINHIIAYLMLALLTLGVLIYFLLTIMPLYFPSSPYQTPLSALVWFIIEASPLLKLWLRRRTDAVKKAIHDRRIKIGQGMRYTLEQAAANLTSQADARALKWTLLSLDDDNELEDFLDGLPGLFQGSTGHHSQGLKGQLERLVNPVAEKLLATCTTGLLPEGIRTQRLTACLGAIWCFSGTIDRHFRAIWDQWGKVTNDPWGLLTTETWAVAGNMTTDLDPLIAIRAHCIQALISVMRRDGRWLCPHSDASALLQRQLGATSADVERWYHRGGHLHLAVAANLLNHALPLLRQLETGPDMSVKVEVKAILNTICGHRELHTSDVPDDLRARFADGSEVMKVFDIQGVPRGSRQHAALDVNGPWTRIFTPVGLEIV</sequence>
<dbReference type="Proteomes" id="UP001207468">
    <property type="component" value="Unassembled WGS sequence"/>
</dbReference>
<reference evidence="1" key="1">
    <citation type="submission" date="2021-03" db="EMBL/GenBank/DDBJ databases">
        <title>Evolutionary priming and transition to the ectomycorrhizal habit in an iconic lineage of mushroom-forming fungi: is preadaptation a requirement?</title>
        <authorList>
            <consortium name="DOE Joint Genome Institute"/>
            <person name="Looney B.P."/>
            <person name="Miyauchi S."/>
            <person name="Morin E."/>
            <person name="Drula E."/>
            <person name="Courty P.E."/>
            <person name="Chicoki N."/>
            <person name="Fauchery L."/>
            <person name="Kohler A."/>
            <person name="Kuo A."/>
            <person name="LaButti K."/>
            <person name="Pangilinan J."/>
            <person name="Lipzen A."/>
            <person name="Riley R."/>
            <person name="Andreopoulos W."/>
            <person name="He G."/>
            <person name="Johnson J."/>
            <person name="Barry K.W."/>
            <person name="Grigoriev I.V."/>
            <person name="Nagy L."/>
            <person name="Hibbett D."/>
            <person name="Henrissat B."/>
            <person name="Matheny P.B."/>
            <person name="Labbe J."/>
            <person name="Martin A.F."/>
        </authorList>
    </citation>
    <scope>NUCLEOTIDE SEQUENCE</scope>
    <source>
        <strain evidence="1">BPL698</strain>
    </source>
</reference>
<proteinExistence type="predicted"/>
<evidence type="ECO:0000313" key="1">
    <source>
        <dbReference type="EMBL" id="KAI9511939.1"/>
    </source>
</evidence>
<organism evidence="1 2">
    <name type="scientific">Russula earlei</name>
    <dbReference type="NCBI Taxonomy" id="71964"/>
    <lineage>
        <taxon>Eukaryota</taxon>
        <taxon>Fungi</taxon>
        <taxon>Dikarya</taxon>
        <taxon>Basidiomycota</taxon>
        <taxon>Agaricomycotina</taxon>
        <taxon>Agaricomycetes</taxon>
        <taxon>Russulales</taxon>
        <taxon>Russulaceae</taxon>
        <taxon>Russula</taxon>
    </lineage>
</organism>
<dbReference type="EMBL" id="JAGFNK010000015">
    <property type="protein sequence ID" value="KAI9511939.1"/>
    <property type="molecule type" value="Genomic_DNA"/>
</dbReference>
<gene>
    <name evidence="1" type="ORF">F5148DRAFT_184342</name>
</gene>
<accession>A0ACC0UJP8</accession>
<keyword evidence="2" id="KW-1185">Reference proteome</keyword>